<gene>
    <name evidence="1" type="ORF">IS491_15300</name>
</gene>
<organism evidence="1 2">
    <name type="scientific">Clostridium beijerinckii</name>
    <name type="common">Clostridium MP</name>
    <dbReference type="NCBI Taxonomy" id="1520"/>
    <lineage>
        <taxon>Bacteria</taxon>
        <taxon>Bacillati</taxon>
        <taxon>Bacillota</taxon>
        <taxon>Clostridia</taxon>
        <taxon>Eubacteriales</taxon>
        <taxon>Clostridiaceae</taxon>
        <taxon>Clostridium</taxon>
    </lineage>
</organism>
<evidence type="ECO:0000313" key="1">
    <source>
        <dbReference type="EMBL" id="MBF7810007.1"/>
    </source>
</evidence>
<reference evidence="1" key="1">
    <citation type="submission" date="2020-11" db="EMBL/GenBank/DDBJ databases">
        <authorList>
            <person name="Thieme N."/>
            <person name="Liebl W."/>
            <person name="Zverlov V."/>
        </authorList>
    </citation>
    <scope>NUCLEOTIDE SEQUENCE</scope>
    <source>
        <strain evidence="1">NT08</strain>
    </source>
</reference>
<accession>A0AAE2RU55</accession>
<evidence type="ECO:0000313" key="2">
    <source>
        <dbReference type="Proteomes" id="UP000631418"/>
    </source>
</evidence>
<protein>
    <submittedName>
        <fullName evidence="1">Uncharacterized protein</fullName>
    </submittedName>
</protein>
<name>A0AAE2RU55_CLOBE</name>
<dbReference type="EMBL" id="JADOEF010000001">
    <property type="protein sequence ID" value="MBF7810007.1"/>
    <property type="molecule type" value="Genomic_DNA"/>
</dbReference>
<comment type="caution">
    <text evidence="1">The sequence shown here is derived from an EMBL/GenBank/DDBJ whole genome shotgun (WGS) entry which is preliminary data.</text>
</comment>
<dbReference type="AlphaFoldDB" id="A0AAE2RU55"/>
<proteinExistence type="predicted"/>
<sequence>MSVKKHKTMSSGMLYGCALGIVFGTAFKDTVSGMLYGMGIGSVIDLMKYHRKSKHNK</sequence>
<dbReference type="RefSeq" id="WP_012059406.1">
    <property type="nucleotide sequence ID" value="NZ_CP073279.1"/>
</dbReference>
<dbReference type="Proteomes" id="UP000631418">
    <property type="component" value="Unassembled WGS sequence"/>
</dbReference>